<accession>A0A502C816</accession>
<keyword evidence="2" id="KW-1185">Reference proteome</keyword>
<protein>
    <recommendedName>
        <fullName evidence="3">IS21 family transposase</fullName>
    </recommendedName>
</protein>
<dbReference type="AlphaFoldDB" id="A0A502C816"/>
<sequence length="150" mass="16376">MIRQGDDIVAEHARRYGRDQTIYDPWHYVPVLAKKPGALRNAAPFKQLALPPGLERLRTRLKTSSDGDRQMVKILTAITVDGLDAVENAAAEALADGVASADVVLNILARSRSAPVEPSIATPDHLQLHIEPIADAGRYDRLLTPLRRAA</sequence>
<organism evidence="1 2">
    <name type="scientific">Sphingomonas oligophenolica</name>
    <dbReference type="NCBI Taxonomy" id="301154"/>
    <lineage>
        <taxon>Bacteria</taxon>
        <taxon>Pseudomonadati</taxon>
        <taxon>Pseudomonadota</taxon>
        <taxon>Alphaproteobacteria</taxon>
        <taxon>Sphingomonadales</taxon>
        <taxon>Sphingomonadaceae</taxon>
        <taxon>Sphingomonas</taxon>
    </lineage>
</organism>
<reference evidence="1 2" key="1">
    <citation type="journal article" date="2019" name="Environ. Microbiol.">
        <title>Species interactions and distinct microbial communities in high Arctic permafrost affected cryosols are associated with the CH4 and CO2 gas fluxes.</title>
        <authorList>
            <person name="Altshuler I."/>
            <person name="Hamel J."/>
            <person name="Turney S."/>
            <person name="Magnuson E."/>
            <person name="Levesque R."/>
            <person name="Greer C."/>
            <person name="Whyte L.G."/>
        </authorList>
    </citation>
    <scope>NUCLEOTIDE SEQUENCE [LARGE SCALE GENOMIC DNA]</scope>
    <source>
        <strain evidence="1 2">S5.1</strain>
    </source>
</reference>
<evidence type="ECO:0008006" key="3">
    <source>
        <dbReference type="Google" id="ProtNLM"/>
    </source>
</evidence>
<dbReference type="OrthoDB" id="2065409at2"/>
<evidence type="ECO:0000313" key="2">
    <source>
        <dbReference type="Proteomes" id="UP000318413"/>
    </source>
</evidence>
<gene>
    <name evidence="1" type="ORF">EAH84_14190</name>
</gene>
<dbReference type="EMBL" id="RCZK01000017">
    <property type="protein sequence ID" value="TPG08119.1"/>
    <property type="molecule type" value="Genomic_DNA"/>
</dbReference>
<comment type="caution">
    <text evidence="1">The sequence shown here is derived from an EMBL/GenBank/DDBJ whole genome shotgun (WGS) entry which is preliminary data.</text>
</comment>
<proteinExistence type="predicted"/>
<dbReference type="Proteomes" id="UP000318413">
    <property type="component" value="Unassembled WGS sequence"/>
</dbReference>
<evidence type="ECO:0000313" key="1">
    <source>
        <dbReference type="EMBL" id="TPG08119.1"/>
    </source>
</evidence>
<name>A0A502C816_9SPHN</name>